<dbReference type="NCBIfam" id="TIGR02145">
    <property type="entry name" value="Fib_succ_major"/>
    <property type="match status" value="1"/>
</dbReference>
<dbReference type="RefSeq" id="WP_004317012.1">
    <property type="nucleotide sequence ID" value="NZ_CP113514.1"/>
</dbReference>
<organism evidence="2 4">
    <name type="scientific">Bacteroides ovatus</name>
    <dbReference type="NCBI Taxonomy" id="28116"/>
    <lineage>
        <taxon>Bacteria</taxon>
        <taxon>Pseudomonadati</taxon>
        <taxon>Bacteroidota</taxon>
        <taxon>Bacteroidia</taxon>
        <taxon>Bacteroidales</taxon>
        <taxon>Bacteroidaceae</taxon>
        <taxon>Bacteroides</taxon>
    </lineage>
</organism>
<dbReference type="PROSITE" id="PS51257">
    <property type="entry name" value="PROKAR_LIPOPROTEIN"/>
    <property type="match status" value="1"/>
</dbReference>
<accession>A0A139LB58</accession>
<gene>
    <name evidence="2" type="ORF">F3B53_21675</name>
    <name evidence="3" type="ORF">PO382_16920</name>
</gene>
<name>A0A139LB58_BACOV</name>
<dbReference type="EMBL" id="JAQNZF010000024">
    <property type="protein sequence ID" value="MDC2743905.1"/>
    <property type="molecule type" value="Genomic_DNA"/>
</dbReference>
<dbReference type="Proteomes" id="UP001219389">
    <property type="component" value="Unassembled WGS sequence"/>
</dbReference>
<evidence type="ECO:0000313" key="2">
    <source>
        <dbReference type="EMBL" id="KAB1321758.1"/>
    </source>
</evidence>
<evidence type="ECO:0000313" key="3">
    <source>
        <dbReference type="EMBL" id="MDC2743905.1"/>
    </source>
</evidence>
<dbReference type="Gene3D" id="2.60.40.10">
    <property type="entry name" value="Immunoglobulins"/>
    <property type="match status" value="1"/>
</dbReference>
<dbReference type="InterPro" id="IPR013783">
    <property type="entry name" value="Ig-like_fold"/>
</dbReference>
<reference evidence="2 4" key="1">
    <citation type="journal article" date="2019" name="Nat. Med.">
        <title>A library of human gut bacterial isolates paired with longitudinal multiomics data enables mechanistic microbiome research.</title>
        <authorList>
            <person name="Poyet M."/>
            <person name="Groussin M."/>
            <person name="Gibbons S.M."/>
            <person name="Avila-Pacheco J."/>
            <person name="Jiang X."/>
            <person name="Kearney S.M."/>
            <person name="Perrotta A.R."/>
            <person name="Berdy B."/>
            <person name="Zhao S."/>
            <person name="Lieberman T.D."/>
            <person name="Swanson P.K."/>
            <person name="Smith M."/>
            <person name="Roesemann S."/>
            <person name="Alexander J.E."/>
            <person name="Rich S.A."/>
            <person name="Livny J."/>
            <person name="Vlamakis H."/>
            <person name="Clish C."/>
            <person name="Bullock K."/>
            <person name="Deik A."/>
            <person name="Scott J."/>
            <person name="Pierce K.A."/>
            <person name="Xavier R.J."/>
            <person name="Alm E.J."/>
        </authorList>
    </citation>
    <scope>NUCLEOTIDE SEQUENCE [LARGE SCALE GENOMIC DNA]</scope>
    <source>
        <strain evidence="2 4">BIOML-A2</strain>
    </source>
</reference>
<dbReference type="EMBL" id="VWFC01000035">
    <property type="protein sequence ID" value="KAB1321758.1"/>
    <property type="molecule type" value="Genomic_DNA"/>
</dbReference>
<dbReference type="Pfam" id="PF09603">
    <property type="entry name" value="Fib_succ_major"/>
    <property type="match status" value="1"/>
</dbReference>
<proteinExistence type="predicted"/>
<dbReference type="AlphaFoldDB" id="A0A139LB58"/>
<reference evidence="3" key="2">
    <citation type="submission" date="2022-10" db="EMBL/GenBank/DDBJ databases">
        <title>Human gut microbiome strain richness.</title>
        <authorList>
            <person name="Chen-Liaw A."/>
        </authorList>
    </citation>
    <scope>NUCLEOTIDE SEQUENCE</scope>
    <source>
        <strain evidence="3">BSD2780120875st1_E1_BSD2780120875_150330</strain>
    </source>
</reference>
<evidence type="ECO:0000259" key="1">
    <source>
        <dbReference type="Pfam" id="PF09603"/>
    </source>
</evidence>
<sequence length="382" mass="41461">MKKFGFFLFAVLGLIACGDDNNDPTPEQHVTCSISAPAEGATVNIAEKMTIKGEATIDFGEISNVTLKVGDKAISEVTAVPFSYDYTFEANQAEGALKIELTVKGDQGTTATSEVNVTLQKTKPTPEPEEGKMIDPRDNHEYKIVTIGEQIWMAENLAYLPSVSKPEAAATSDGDPLYFVFNYDGEDVNAAKATKEYKTYGVLYNWYAAMNQKNATGGDAEAIPSGIQGICPSGWHLPSKAEWKKLESFVVSELAPVEGNVWTDEDGNKYSDKDCKNVWSALTGKLDTDGWGESGMIDENPDLANGPRDTYGFNVIPAGQCYHSGGFETPKSKSRTDFWSTDQATYGAGTVYFSNMSYGLGYSSDKGGIQEKRGLSVRCVKN</sequence>
<dbReference type="Proteomes" id="UP000375690">
    <property type="component" value="Unassembled WGS sequence"/>
</dbReference>
<comment type="caution">
    <text evidence="2">The sequence shown here is derived from an EMBL/GenBank/DDBJ whole genome shotgun (WGS) entry which is preliminary data.</text>
</comment>
<dbReference type="InterPro" id="IPR011871">
    <property type="entry name" value="Fib_succ_major"/>
</dbReference>
<protein>
    <submittedName>
        <fullName evidence="3">FISUMP domain-containing protein</fullName>
    </submittedName>
</protein>
<evidence type="ECO:0000313" key="4">
    <source>
        <dbReference type="Proteomes" id="UP000375690"/>
    </source>
</evidence>
<dbReference type="Pfam" id="PF17957">
    <property type="entry name" value="Big_7"/>
    <property type="match status" value="1"/>
</dbReference>
<feature type="domain" description="Fibrobacter succinogenes major paralogous" evidence="1">
    <location>
        <begin position="145"/>
        <end position="381"/>
    </location>
</feature>